<dbReference type="AlphaFoldDB" id="A0A5M8PGW7"/>
<evidence type="ECO:0000313" key="1">
    <source>
        <dbReference type="EMBL" id="KAA6408218.1"/>
    </source>
</evidence>
<dbReference type="EMBL" id="VXIT01000014">
    <property type="protein sequence ID" value="KAA6408218.1"/>
    <property type="molecule type" value="Genomic_DNA"/>
</dbReference>
<accession>A0A5M8PGW7</accession>
<comment type="caution">
    <text evidence="1">The sequence shown here is derived from an EMBL/GenBank/DDBJ whole genome shotgun (WGS) entry which is preliminary data.</text>
</comment>
<evidence type="ECO:0000313" key="2">
    <source>
        <dbReference type="Proteomes" id="UP000324767"/>
    </source>
</evidence>
<proteinExistence type="predicted"/>
<name>A0A5M8PGW7_9LECA</name>
<dbReference type="OrthoDB" id="3200163at2759"/>
<gene>
    <name evidence="1" type="ORF">FRX48_07960</name>
</gene>
<organism evidence="1 2">
    <name type="scientific">Lasallia pustulata</name>
    <dbReference type="NCBI Taxonomy" id="136370"/>
    <lineage>
        <taxon>Eukaryota</taxon>
        <taxon>Fungi</taxon>
        <taxon>Dikarya</taxon>
        <taxon>Ascomycota</taxon>
        <taxon>Pezizomycotina</taxon>
        <taxon>Lecanoromycetes</taxon>
        <taxon>OSLEUM clade</taxon>
        <taxon>Umbilicariomycetidae</taxon>
        <taxon>Umbilicariales</taxon>
        <taxon>Umbilicariaceae</taxon>
        <taxon>Lasallia</taxon>
    </lineage>
</organism>
<dbReference type="Proteomes" id="UP000324767">
    <property type="component" value="Unassembled WGS sequence"/>
</dbReference>
<reference evidence="1 2" key="1">
    <citation type="submission" date="2019-09" db="EMBL/GenBank/DDBJ databases">
        <title>The hologenome of the rock-dwelling lichen Lasallia pustulata.</title>
        <authorList>
            <person name="Greshake Tzovaras B."/>
            <person name="Segers F."/>
            <person name="Bicker A."/>
            <person name="Dal Grande F."/>
            <person name="Otte J."/>
            <person name="Hankeln T."/>
            <person name="Schmitt I."/>
            <person name="Ebersberger I."/>
        </authorList>
    </citation>
    <scope>NUCLEOTIDE SEQUENCE [LARGE SCALE GENOMIC DNA]</scope>
    <source>
        <strain evidence="1">A1-1</strain>
    </source>
</reference>
<protein>
    <recommendedName>
        <fullName evidence="3">Fungal N-terminal domain-containing protein</fullName>
    </recommendedName>
</protein>
<sequence length="116" mass="12690">MRLCMRTYLLGILGKGKHGCFWSNTIDVLSVAASGVGVVSLAIQLADSINKLYHFWNSVQDAPADLRAMVEELRLLSAVLNGIGSNEKRYKPDPTTTSVLESCIDKVSSLFGRDED</sequence>
<evidence type="ECO:0008006" key="3">
    <source>
        <dbReference type="Google" id="ProtNLM"/>
    </source>
</evidence>